<evidence type="ECO:0000256" key="5">
    <source>
        <dbReference type="ARBA" id="ARBA00022679"/>
    </source>
</evidence>
<evidence type="ECO:0000256" key="1">
    <source>
        <dbReference type="ARBA" id="ARBA00006711"/>
    </source>
</evidence>
<organism evidence="11 12">
    <name type="scientific">Caloramator australicus RC3</name>
    <dbReference type="NCBI Taxonomy" id="857293"/>
    <lineage>
        <taxon>Bacteria</taxon>
        <taxon>Bacillati</taxon>
        <taxon>Bacillota</taxon>
        <taxon>Clostridia</taxon>
        <taxon>Eubacteriales</taxon>
        <taxon>Clostridiaceae</taxon>
        <taxon>Caloramator</taxon>
    </lineage>
</organism>
<keyword evidence="4 10" id="KW-0240">DNA-directed RNA polymerase</keyword>
<dbReference type="STRING" id="857293.CAAU_2095"/>
<evidence type="ECO:0000256" key="7">
    <source>
        <dbReference type="ARBA" id="ARBA00023163"/>
    </source>
</evidence>
<evidence type="ECO:0000256" key="3">
    <source>
        <dbReference type="ARBA" id="ARBA00013725"/>
    </source>
</evidence>
<sequence length="76" mass="8460">MHISKESSMINPPILSLLEKIDNRYSLVVVTAKRARQLVAGEEPLVKVDSNQPVTIAIHEINKGKIKYHAVKTGIK</sequence>
<keyword evidence="7 10" id="KW-0804">Transcription</keyword>
<keyword evidence="6 10" id="KW-0548">Nucleotidyltransferase</keyword>
<dbReference type="EC" id="2.7.7.6" evidence="2 10"/>
<dbReference type="Gene3D" id="3.90.940.10">
    <property type="match status" value="1"/>
</dbReference>
<dbReference type="GO" id="GO:0000428">
    <property type="term" value="C:DNA-directed RNA polymerase complex"/>
    <property type="evidence" value="ECO:0007669"/>
    <property type="project" value="UniProtKB-KW"/>
</dbReference>
<comment type="similarity">
    <text evidence="1 10">Belongs to the RNA polymerase subunit omega family.</text>
</comment>
<dbReference type="InterPro" id="IPR006110">
    <property type="entry name" value="Pol_omega/Rpo6/RPB6"/>
</dbReference>
<protein>
    <recommendedName>
        <fullName evidence="3 10">DNA-directed RNA polymerase subunit omega</fullName>
        <shortName evidence="10">RNAP omega subunit</shortName>
        <ecNumber evidence="2 10">2.7.7.6</ecNumber>
    </recommendedName>
    <alternativeName>
        <fullName evidence="10">RNA polymerase omega subunit</fullName>
    </alternativeName>
    <alternativeName>
        <fullName evidence="8 10">Transcriptase subunit omega</fullName>
    </alternativeName>
</protein>
<dbReference type="HAMAP" id="MF_00366">
    <property type="entry name" value="RNApol_bact_RpoZ"/>
    <property type="match status" value="1"/>
</dbReference>
<evidence type="ECO:0000256" key="9">
    <source>
        <dbReference type="ARBA" id="ARBA00048552"/>
    </source>
</evidence>
<accession>I7KVT4</accession>
<evidence type="ECO:0000256" key="8">
    <source>
        <dbReference type="ARBA" id="ARBA00029924"/>
    </source>
</evidence>
<proteinExistence type="inferred from homology"/>
<dbReference type="Pfam" id="PF01192">
    <property type="entry name" value="RNA_pol_Rpb6"/>
    <property type="match status" value="1"/>
</dbReference>
<evidence type="ECO:0000256" key="2">
    <source>
        <dbReference type="ARBA" id="ARBA00012418"/>
    </source>
</evidence>
<comment type="function">
    <text evidence="10">Promotes RNA polymerase assembly. Latches the N- and C-terminal regions of the beta' subunit thereby facilitating its interaction with the beta and alpha subunits.</text>
</comment>
<reference evidence="11 12" key="1">
    <citation type="journal article" date="2011" name="J. Bacteriol.">
        <title>Draft genome sequence of Caloramator australicus strain RC3T, a thermoanaerobe from the Great Artesian Basin of Australia.</title>
        <authorList>
            <person name="Ogg C.D."/>
            <person name="Patel B.K.C."/>
        </authorList>
    </citation>
    <scope>NUCLEOTIDE SEQUENCE [LARGE SCALE GENOMIC DNA]</scope>
    <source>
        <strain evidence="11 12">RC3</strain>
    </source>
</reference>
<dbReference type="PANTHER" id="PTHR34476">
    <property type="entry name" value="DNA-DIRECTED RNA POLYMERASE SUBUNIT OMEGA"/>
    <property type="match status" value="1"/>
</dbReference>
<keyword evidence="12" id="KW-1185">Reference proteome</keyword>
<dbReference type="SUPFAM" id="SSF63562">
    <property type="entry name" value="RPB6/omega subunit-like"/>
    <property type="match status" value="1"/>
</dbReference>
<dbReference type="InterPro" id="IPR003716">
    <property type="entry name" value="DNA-dir_RNA_pol_omega"/>
</dbReference>
<comment type="catalytic activity">
    <reaction evidence="9 10">
        <text>RNA(n) + a ribonucleoside 5'-triphosphate = RNA(n+1) + diphosphate</text>
        <dbReference type="Rhea" id="RHEA:21248"/>
        <dbReference type="Rhea" id="RHEA-COMP:14527"/>
        <dbReference type="Rhea" id="RHEA-COMP:17342"/>
        <dbReference type="ChEBI" id="CHEBI:33019"/>
        <dbReference type="ChEBI" id="CHEBI:61557"/>
        <dbReference type="ChEBI" id="CHEBI:140395"/>
        <dbReference type="EC" id="2.7.7.6"/>
    </reaction>
</comment>
<keyword evidence="5 10" id="KW-0808">Transferase</keyword>
<name>I7KVT4_9CLOT</name>
<dbReference type="EMBL" id="CAKP01000111">
    <property type="protein sequence ID" value="CCJ34179.1"/>
    <property type="molecule type" value="Genomic_DNA"/>
</dbReference>
<dbReference type="GO" id="GO:0003899">
    <property type="term" value="F:DNA-directed RNA polymerase activity"/>
    <property type="evidence" value="ECO:0007669"/>
    <property type="project" value="UniProtKB-UniRule"/>
</dbReference>
<dbReference type="RefSeq" id="WP_008909435.1">
    <property type="nucleotide sequence ID" value="NZ_CAKP01000111.1"/>
</dbReference>
<comment type="subunit">
    <text evidence="10">The RNAP catalytic core consists of 2 alpha, 1 beta, 1 beta' and 1 omega subunit. When a sigma factor is associated with the core the holoenzyme is formed, which can initiate transcription.</text>
</comment>
<gene>
    <name evidence="10" type="primary">rpoZ</name>
    <name evidence="11" type="ORF">CAAU_2095</name>
</gene>
<evidence type="ECO:0000256" key="6">
    <source>
        <dbReference type="ARBA" id="ARBA00022695"/>
    </source>
</evidence>
<dbReference type="Proteomes" id="UP000007652">
    <property type="component" value="Unassembled WGS sequence"/>
</dbReference>
<dbReference type="GO" id="GO:0003677">
    <property type="term" value="F:DNA binding"/>
    <property type="evidence" value="ECO:0007669"/>
    <property type="project" value="UniProtKB-UniRule"/>
</dbReference>
<evidence type="ECO:0000313" key="12">
    <source>
        <dbReference type="Proteomes" id="UP000007652"/>
    </source>
</evidence>
<comment type="caution">
    <text evidence="11">The sequence shown here is derived from an EMBL/GenBank/DDBJ whole genome shotgun (WGS) entry which is preliminary data.</text>
</comment>
<evidence type="ECO:0000313" key="11">
    <source>
        <dbReference type="EMBL" id="CCJ34179.1"/>
    </source>
</evidence>
<dbReference type="AlphaFoldDB" id="I7KVT4"/>
<evidence type="ECO:0000256" key="10">
    <source>
        <dbReference type="HAMAP-Rule" id="MF_00366"/>
    </source>
</evidence>
<dbReference type="eggNOG" id="COG1758">
    <property type="taxonomic scope" value="Bacteria"/>
</dbReference>
<dbReference type="NCBIfam" id="TIGR00690">
    <property type="entry name" value="rpoZ"/>
    <property type="match status" value="1"/>
</dbReference>
<dbReference type="GO" id="GO:0006351">
    <property type="term" value="P:DNA-templated transcription"/>
    <property type="evidence" value="ECO:0007669"/>
    <property type="project" value="UniProtKB-UniRule"/>
</dbReference>
<dbReference type="InterPro" id="IPR036161">
    <property type="entry name" value="RPB6/omega-like_sf"/>
</dbReference>
<evidence type="ECO:0000256" key="4">
    <source>
        <dbReference type="ARBA" id="ARBA00022478"/>
    </source>
</evidence>
<dbReference type="SMART" id="SM01409">
    <property type="entry name" value="RNA_pol_Rpb6"/>
    <property type="match status" value="1"/>
</dbReference>
<dbReference type="PANTHER" id="PTHR34476:SF1">
    <property type="entry name" value="DNA-DIRECTED RNA POLYMERASE SUBUNIT OMEGA"/>
    <property type="match status" value="1"/>
</dbReference>